<gene>
    <name evidence="2" type="ORF">ETE62_25555</name>
</gene>
<dbReference type="Pfam" id="PF13986">
    <property type="entry name" value="DUF4224"/>
    <property type="match status" value="1"/>
</dbReference>
<evidence type="ECO:0000259" key="1">
    <source>
        <dbReference type="Pfam" id="PF13986"/>
    </source>
</evidence>
<sequence length="76" mass="8686">MNLDNEIISNADLERITGYKIPSKQSQCLRDAGIFFVEGRDGRPRTTWAHFNNPLAQRLRQNNVDNLLQPNFGALD</sequence>
<dbReference type="InterPro" id="IPR025319">
    <property type="entry name" value="DUF4224"/>
</dbReference>
<dbReference type="EMBL" id="SDCA01000057">
    <property type="protein sequence ID" value="TCW89458.1"/>
    <property type="molecule type" value="Genomic_DNA"/>
</dbReference>
<accession>A0A483F259</accession>
<protein>
    <submittedName>
        <fullName evidence="2">DUF4224 domain-containing protein</fullName>
    </submittedName>
</protein>
<dbReference type="RefSeq" id="WP_071925326.1">
    <property type="nucleotide sequence ID" value="NZ_BAACAB010000026.1"/>
</dbReference>
<organism evidence="2">
    <name type="scientific">Klebsiella pneumoniae</name>
    <dbReference type="NCBI Taxonomy" id="573"/>
    <lineage>
        <taxon>Bacteria</taxon>
        <taxon>Pseudomonadati</taxon>
        <taxon>Pseudomonadota</taxon>
        <taxon>Gammaproteobacteria</taxon>
        <taxon>Enterobacterales</taxon>
        <taxon>Enterobacteriaceae</taxon>
        <taxon>Klebsiella/Raoultella group</taxon>
        <taxon>Klebsiella</taxon>
        <taxon>Klebsiella pneumoniae complex</taxon>
    </lineage>
</organism>
<feature type="domain" description="DUF4224" evidence="1">
    <location>
        <begin position="7"/>
        <end position="50"/>
    </location>
</feature>
<reference evidence="2" key="1">
    <citation type="submission" date="2019-01" db="EMBL/GenBank/DDBJ databases">
        <authorList>
            <person name="Lista F."/>
            <person name="Anselmo A."/>
        </authorList>
    </citation>
    <scope>NUCLEOTIDE SEQUENCE</scope>
    <source>
        <strain evidence="2">22S</strain>
    </source>
</reference>
<name>A0A483F259_KLEPN</name>
<comment type="caution">
    <text evidence="2">The sequence shown here is derived from an EMBL/GenBank/DDBJ whole genome shotgun (WGS) entry which is preliminary data.</text>
</comment>
<proteinExistence type="predicted"/>
<dbReference type="AlphaFoldDB" id="A0A483F259"/>
<evidence type="ECO:0000313" key="2">
    <source>
        <dbReference type="EMBL" id="TCW89458.1"/>
    </source>
</evidence>